<dbReference type="Gene3D" id="3.40.710.10">
    <property type="entry name" value="DD-peptidase/beta-lactamase superfamily"/>
    <property type="match status" value="1"/>
</dbReference>
<protein>
    <submittedName>
        <fullName evidence="4">Beta-lactamase family protein</fullName>
    </submittedName>
</protein>
<keyword evidence="2" id="KW-0732">Signal</keyword>
<accession>A0A5N8XXD7</accession>
<evidence type="ECO:0000259" key="3">
    <source>
        <dbReference type="Pfam" id="PF00144"/>
    </source>
</evidence>
<proteinExistence type="predicted"/>
<dbReference type="InterPro" id="IPR012338">
    <property type="entry name" value="Beta-lactam/transpept-like"/>
</dbReference>
<keyword evidence="5" id="KW-1185">Reference proteome</keyword>
<dbReference type="AlphaFoldDB" id="A0A5N8XXD7"/>
<feature type="region of interest" description="Disordered" evidence="1">
    <location>
        <begin position="236"/>
        <end position="261"/>
    </location>
</feature>
<dbReference type="RefSeq" id="WP_152777251.1">
    <property type="nucleotide sequence ID" value="NZ_VJZC01000697.1"/>
</dbReference>
<dbReference type="SUPFAM" id="SSF56601">
    <property type="entry name" value="beta-lactamase/transpeptidase-like"/>
    <property type="match status" value="1"/>
</dbReference>
<comment type="caution">
    <text evidence="4">The sequence shown here is derived from an EMBL/GenBank/DDBJ whole genome shotgun (WGS) entry which is preliminary data.</text>
</comment>
<dbReference type="EMBL" id="VJZC01000697">
    <property type="protein sequence ID" value="MPY64034.1"/>
    <property type="molecule type" value="Genomic_DNA"/>
</dbReference>
<feature type="domain" description="Beta-lactamase-related" evidence="3">
    <location>
        <begin position="49"/>
        <end position="377"/>
    </location>
</feature>
<feature type="region of interest" description="Disordered" evidence="1">
    <location>
        <begin position="68"/>
        <end position="90"/>
    </location>
</feature>
<dbReference type="Proteomes" id="UP000400924">
    <property type="component" value="Unassembled WGS sequence"/>
</dbReference>
<evidence type="ECO:0000313" key="5">
    <source>
        <dbReference type="Proteomes" id="UP000400924"/>
    </source>
</evidence>
<feature type="signal peptide" evidence="2">
    <location>
        <begin position="1"/>
        <end position="30"/>
    </location>
</feature>
<dbReference type="InterPro" id="IPR001466">
    <property type="entry name" value="Beta-lactam-related"/>
</dbReference>
<gene>
    <name evidence="4" type="ORF">FNH08_44830</name>
</gene>
<dbReference type="PANTHER" id="PTHR46825:SF7">
    <property type="entry name" value="D-ALANYL-D-ALANINE CARBOXYPEPTIDASE"/>
    <property type="match status" value="1"/>
</dbReference>
<reference evidence="4 5" key="1">
    <citation type="submission" date="2019-07" db="EMBL/GenBank/DDBJ databases">
        <title>New species of Amycolatopsis and Streptomyces.</title>
        <authorList>
            <person name="Duangmal K."/>
            <person name="Teo W.F.A."/>
            <person name="Lipun K."/>
        </authorList>
    </citation>
    <scope>NUCLEOTIDE SEQUENCE [LARGE SCALE GENOMIC DNA]</scope>
    <source>
        <strain evidence="4 5">NBRC 106415</strain>
    </source>
</reference>
<organism evidence="4 5">
    <name type="scientific">Streptomyces spongiae</name>
    <dbReference type="NCBI Taxonomy" id="565072"/>
    <lineage>
        <taxon>Bacteria</taxon>
        <taxon>Bacillati</taxon>
        <taxon>Actinomycetota</taxon>
        <taxon>Actinomycetes</taxon>
        <taxon>Kitasatosporales</taxon>
        <taxon>Streptomycetaceae</taxon>
        <taxon>Streptomyces</taxon>
    </lineage>
</organism>
<dbReference type="Pfam" id="PF00144">
    <property type="entry name" value="Beta-lactamase"/>
    <property type="match status" value="1"/>
</dbReference>
<name>A0A5N8XXD7_9ACTN</name>
<dbReference type="InterPro" id="IPR050491">
    <property type="entry name" value="AmpC-like"/>
</dbReference>
<dbReference type="PANTHER" id="PTHR46825">
    <property type="entry name" value="D-ALANYL-D-ALANINE-CARBOXYPEPTIDASE/ENDOPEPTIDASE AMPH"/>
    <property type="match status" value="1"/>
</dbReference>
<evidence type="ECO:0000256" key="2">
    <source>
        <dbReference type="SAM" id="SignalP"/>
    </source>
</evidence>
<dbReference type="OrthoDB" id="5177574at2"/>
<feature type="chain" id="PRO_5024282402" evidence="2">
    <location>
        <begin position="31"/>
        <end position="392"/>
    </location>
</feature>
<evidence type="ECO:0000313" key="4">
    <source>
        <dbReference type="EMBL" id="MPY64034.1"/>
    </source>
</evidence>
<sequence length="392" mass="42312">MAVHGRRVRTWLTAATAATAAAALAAPAFAVPADTARTSTAGHSATREAMDAAVADGVPGVTARVEDKHGTWTGTSGVGNLKTGQPPGPRDHYRVGSVSKTFIATVLLQLEAEGELSLDDSVEKWLPGVVHGNGHDGSKISLRRLLNHTSGIYNVLEDPEFQRRVFSEEFLDHRYDTWTAESMVAMAMRNGPDFAPGGGWKYSNTNYILAGMIIKRVTGNTYQEEIRQRIIEPLGLKGTRSPGTDPRLPRPHSRGYTKFSKDPAAPIHDVTEYNPSVMGASGDAISTSADLIRFYTALLRPGRLLEKEQLAEMMTTEPQGDGPDRPRMTYGLGLYRFELGCGKVVWGHGGDAHGSSAAAFTTRDGRHALALDFNAMFAGEAKEVIEAEFCGK</sequence>
<evidence type="ECO:0000256" key="1">
    <source>
        <dbReference type="SAM" id="MobiDB-lite"/>
    </source>
</evidence>